<protein>
    <submittedName>
        <fullName evidence="1">Uncharacterized protein</fullName>
    </submittedName>
</protein>
<gene>
    <name evidence="1" type="ORF">OIDMADRAFT_147044</name>
</gene>
<dbReference type="AlphaFoldDB" id="A0A0C3GR91"/>
<sequence length="263" mass="29833">MTETRPPAIEIRGTRPLEMQISLVSLTLPSTDLDLDDSNSPLSQAWAHLVTMLRASSPVRDDPDAICGRDVKNPNHLLFIILRTQDHIVAALNPLIQLLDPSNAPQFRIVPFLSITTLPGSTIQQTYFYLSPTVAEKYEDWKRMIAMAYDMDCESWERRRLVKEYYRGAVVGGVDFKGEKCEAFMISLIWDDSVVWEKWQERGDVQEGDEQILTSRSCIGLYGTGTGDPSSIYRGAEEWNWALGPLDIRPKKPIGMYHKENAI</sequence>
<name>A0A0C3GR91_OIDMZ</name>
<keyword evidence="2" id="KW-1185">Reference proteome</keyword>
<reference evidence="1 2" key="1">
    <citation type="submission" date="2014-04" db="EMBL/GenBank/DDBJ databases">
        <authorList>
            <consortium name="DOE Joint Genome Institute"/>
            <person name="Kuo A."/>
            <person name="Martino E."/>
            <person name="Perotto S."/>
            <person name="Kohler A."/>
            <person name="Nagy L.G."/>
            <person name="Floudas D."/>
            <person name="Copeland A."/>
            <person name="Barry K.W."/>
            <person name="Cichocki N."/>
            <person name="Veneault-Fourrey C."/>
            <person name="LaButti K."/>
            <person name="Lindquist E.A."/>
            <person name="Lipzen A."/>
            <person name="Lundell T."/>
            <person name="Morin E."/>
            <person name="Murat C."/>
            <person name="Sun H."/>
            <person name="Tunlid A."/>
            <person name="Henrissat B."/>
            <person name="Grigoriev I.V."/>
            <person name="Hibbett D.S."/>
            <person name="Martin F."/>
            <person name="Nordberg H.P."/>
            <person name="Cantor M.N."/>
            <person name="Hua S.X."/>
        </authorList>
    </citation>
    <scope>NUCLEOTIDE SEQUENCE [LARGE SCALE GENOMIC DNA]</scope>
    <source>
        <strain evidence="1 2">Zn</strain>
    </source>
</reference>
<dbReference type="HOGENOM" id="CLU_1058053_0_0_1"/>
<evidence type="ECO:0000313" key="1">
    <source>
        <dbReference type="EMBL" id="KIM98555.1"/>
    </source>
</evidence>
<dbReference type="EMBL" id="KN832880">
    <property type="protein sequence ID" value="KIM98555.1"/>
    <property type="molecule type" value="Genomic_DNA"/>
</dbReference>
<proteinExistence type="predicted"/>
<organism evidence="1 2">
    <name type="scientific">Oidiodendron maius (strain Zn)</name>
    <dbReference type="NCBI Taxonomy" id="913774"/>
    <lineage>
        <taxon>Eukaryota</taxon>
        <taxon>Fungi</taxon>
        <taxon>Dikarya</taxon>
        <taxon>Ascomycota</taxon>
        <taxon>Pezizomycotina</taxon>
        <taxon>Leotiomycetes</taxon>
        <taxon>Leotiomycetes incertae sedis</taxon>
        <taxon>Myxotrichaceae</taxon>
        <taxon>Oidiodendron</taxon>
    </lineage>
</organism>
<dbReference type="InParanoid" id="A0A0C3GR91"/>
<accession>A0A0C3GR91</accession>
<reference evidence="2" key="2">
    <citation type="submission" date="2015-01" db="EMBL/GenBank/DDBJ databases">
        <title>Evolutionary Origins and Diversification of the Mycorrhizal Mutualists.</title>
        <authorList>
            <consortium name="DOE Joint Genome Institute"/>
            <consortium name="Mycorrhizal Genomics Consortium"/>
            <person name="Kohler A."/>
            <person name="Kuo A."/>
            <person name="Nagy L.G."/>
            <person name="Floudas D."/>
            <person name="Copeland A."/>
            <person name="Barry K.W."/>
            <person name="Cichocki N."/>
            <person name="Veneault-Fourrey C."/>
            <person name="LaButti K."/>
            <person name="Lindquist E.A."/>
            <person name="Lipzen A."/>
            <person name="Lundell T."/>
            <person name="Morin E."/>
            <person name="Murat C."/>
            <person name="Riley R."/>
            <person name="Ohm R."/>
            <person name="Sun H."/>
            <person name="Tunlid A."/>
            <person name="Henrissat B."/>
            <person name="Grigoriev I.V."/>
            <person name="Hibbett D.S."/>
            <person name="Martin F."/>
        </authorList>
    </citation>
    <scope>NUCLEOTIDE SEQUENCE [LARGE SCALE GENOMIC DNA]</scope>
    <source>
        <strain evidence="2">Zn</strain>
    </source>
</reference>
<evidence type="ECO:0000313" key="2">
    <source>
        <dbReference type="Proteomes" id="UP000054321"/>
    </source>
</evidence>
<dbReference type="Proteomes" id="UP000054321">
    <property type="component" value="Unassembled WGS sequence"/>
</dbReference>